<accession>A0A0A9HFF5</accession>
<reference evidence="1" key="2">
    <citation type="journal article" date="2015" name="Data Brief">
        <title>Shoot transcriptome of the giant reed, Arundo donax.</title>
        <authorList>
            <person name="Barrero R.A."/>
            <person name="Guerrero F.D."/>
            <person name="Moolhuijzen P."/>
            <person name="Goolsby J.A."/>
            <person name="Tidwell J."/>
            <person name="Bellgard S.E."/>
            <person name="Bellgard M.I."/>
        </authorList>
    </citation>
    <scope>NUCLEOTIDE SEQUENCE</scope>
    <source>
        <tissue evidence="1">Shoot tissue taken approximately 20 cm above the soil surface</tissue>
    </source>
</reference>
<dbReference type="AlphaFoldDB" id="A0A0A9HFF5"/>
<name>A0A0A9HFF5_ARUDO</name>
<evidence type="ECO:0000313" key="1">
    <source>
        <dbReference type="EMBL" id="JAE35925.1"/>
    </source>
</evidence>
<protein>
    <submittedName>
        <fullName evidence="1">Uncharacterized protein</fullName>
    </submittedName>
</protein>
<sequence length="65" mass="7587">MTYDCMLLTLSHIAKLIPTPTNCLYLILELSSLYYFASCSTGFTMFSCRNDYFVAHLKRKQRYST</sequence>
<organism evidence="1">
    <name type="scientific">Arundo donax</name>
    <name type="common">Giant reed</name>
    <name type="synonym">Donax arundinaceus</name>
    <dbReference type="NCBI Taxonomy" id="35708"/>
    <lineage>
        <taxon>Eukaryota</taxon>
        <taxon>Viridiplantae</taxon>
        <taxon>Streptophyta</taxon>
        <taxon>Embryophyta</taxon>
        <taxon>Tracheophyta</taxon>
        <taxon>Spermatophyta</taxon>
        <taxon>Magnoliopsida</taxon>
        <taxon>Liliopsida</taxon>
        <taxon>Poales</taxon>
        <taxon>Poaceae</taxon>
        <taxon>PACMAD clade</taxon>
        <taxon>Arundinoideae</taxon>
        <taxon>Arundineae</taxon>
        <taxon>Arundo</taxon>
    </lineage>
</organism>
<dbReference type="EMBL" id="GBRH01161971">
    <property type="protein sequence ID" value="JAE35925.1"/>
    <property type="molecule type" value="Transcribed_RNA"/>
</dbReference>
<proteinExistence type="predicted"/>
<reference evidence="1" key="1">
    <citation type="submission" date="2014-09" db="EMBL/GenBank/DDBJ databases">
        <authorList>
            <person name="Magalhaes I.L.F."/>
            <person name="Oliveira U."/>
            <person name="Santos F.R."/>
            <person name="Vidigal T.H.D.A."/>
            <person name="Brescovit A.D."/>
            <person name="Santos A.J."/>
        </authorList>
    </citation>
    <scope>NUCLEOTIDE SEQUENCE</scope>
    <source>
        <tissue evidence="1">Shoot tissue taken approximately 20 cm above the soil surface</tissue>
    </source>
</reference>